<feature type="transmembrane region" description="Helical" evidence="1">
    <location>
        <begin position="76"/>
        <end position="94"/>
    </location>
</feature>
<dbReference type="EnsemblMetazoa" id="GPAI036822-RA">
    <property type="protein sequence ID" value="GPAI036822-PA"/>
    <property type="gene ID" value="GPAI036822"/>
</dbReference>
<keyword evidence="1" id="KW-0472">Membrane</keyword>
<dbReference type="VEuPathDB" id="VectorBase:GPAI036822"/>
<organism evidence="2 3">
    <name type="scientific">Glossina pallidipes</name>
    <name type="common">Tsetse fly</name>
    <dbReference type="NCBI Taxonomy" id="7398"/>
    <lineage>
        <taxon>Eukaryota</taxon>
        <taxon>Metazoa</taxon>
        <taxon>Ecdysozoa</taxon>
        <taxon>Arthropoda</taxon>
        <taxon>Hexapoda</taxon>
        <taxon>Insecta</taxon>
        <taxon>Pterygota</taxon>
        <taxon>Neoptera</taxon>
        <taxon>Endopterygota</taxon>
        <taxon>Diptera</taxon>
        <taxon>Brachycera</taxon>
        <taxon>Muscomorpha</taxon>
        <taxon>Hippoboscoidea</taxon>
        <taxon>Glossinidae</taxon>
        <taxon>Glossina</taxon>
    </lineage>
</organism>
<protein>
    <submittedName>
        <fullName evidence="2">Uncharacterized protein</fullName>
    </submittedName>
</protein>
<reference evidence="2" key="2">
    <citation type="submission" date="2020-05" db="UniProtKB">
        <authorList>
            <consortium name="EnsemblMetazoa"/>
        </authorList>
    </citation>
    <scope>IDENTIFICATION</scope>
    <source>
        <strain evidence="2">IAEA</strain>
    </source>
</reference>
<dbReference type="AlphaFoldDB" id="A0A1B0A7M3"/>
<proteinExistence type="predicted"/>
<evidence type="ECO:0000256" key="1">
    <source>
        <dbReference type="SAM" id="Phobius"/>
    </source>
</evidence>
<keyword evidence="1" id="KW-0812">Transmembrane</keyword>
<name>A0A1B0A7M3_GLOPL</name>
<evidence type="ECO:0000313" key="3">
    <source>
        <dbReference type="Proteomes" id="UP000092445"/>
    </source>
</evidence>
<accession>A0A1B0A7M3</accession>
<keyword evidence="1" id="KW-1133">Transmembrane helix</keyword>
<evidence type="ECO:0000313" key="2">
    <source>
        <dbReference type="EnsemblMetazoa" id="GPAI036822-PA"/>
    </source>
</evidence>
<sequence>MIEKGENTRNLLTSCAVCDRKNDKAFHNNRCGYVLHEVLSVGRQTEQQGRFRREYQDYDPLGSAVQFKKTRVCISFLRSYYHSVFLVTLLIDLYLANTNLQLFCGFPLFGLWLVRIKRLVSLRHLARAADDAIGYMNI</sequence>
<keyword evidence="3" id="KW-1185">Reference proteome</keyword>
<reference evidence="3" key="1">
    <citation type="submission" date="2014-03" db="EMBL/GenBank/DDBJ databases">
        <authorList>
            <person name="Aksoy S."/>
            <person name="Warren W."/>
            <person name="Wilson R.K."/>
        </authorList>
    </citation>
    <scope>NUCLEOTIDE SEQUENCE [LARGE SCALE GENOMIC DNA]</scope>
    <source>
        <strain evidence="3">IAEA</strain>
    </source>
</reference>
<dbReference type="Proteomes" id="UP000092445">
    <property type="component" value="Unassembled WGS sequence"/>
</dbReference>